<keyword evidence="1" id="KW-1133">Transmembrane helix</keyword>
<organism evidence="2">
    <name type="scientific">marine sediment metagenome</name>
    <dbReference type="NCBI Taxonomy" id="412755"/>
    <lineage>
        <taxon>unclassified sequences</taxon>
        <taxon>metagenomes</taxon>
        <taxon>ecological metagenomes</taxon>
    </lineage>
</organism>
<gene>
    <name evidence="2" type="ORF">S01H4_47785</name>
</gene>
<evidence type="ECO:0000256" key="1">
    <source>
        <dbReference type="SAM" id="Phobius"/>
    </source>
</evidence>
<protein>
    <submittedName>
        <fullName evidence="2">Uncharacterized protein</fullName>
    </submittedName>
</protein>
<reference evidence="2" key="1">
    <citation type="journal article" date="2014" name="Front. Microbiol.">
        <title>High frequency of phylogenetically diverse reductive dehalogenase-homologous genes in deep subseafloor sedimentary metagenomes.</title>
        <authorList>
            <person name="Kawai M."/>
            <person name="Futagami T."/>
            <person name="Toyoda A."/>
            <person name="Takaki Y."/>
            <person name="Nishi S."/>
            <person name="Hori S."/>
            <person name="Arai W."/>
            <person name="Tsubouchi T."/>
            <person name="Morono Y."/>
            <person name="Uchiyama I."/>
            <person name="Ito T."/>
            <person name="Fujiyama A."/>
            <person name="Inagaki F."/>
            <person name="Takami H."/>
        </authorList>
    </citation>
    <scope>NUCLEOTIDE SEQUENCE</scope>
    <source>
        <strain evidence="2">Expedition CK06-06</strain>
    </source>
</reference>
<accession>X1D1D5</accession>
<keyword evidence="1" id="KW-0472">Membrane</keyword>
<name>X1D1D5_9ZZZZ</name>
<sequence>MFELKHYKLYNDLGKEVGTCFDDLYNDKSYRVPVPLATLALVVGWVLFFFSEGAGPVANLAGSGNISDLFVNLKNAHPVVFGFLGAFFFSLRMLFQRYVTTDLKASVFMHIAVRIWVVMILTLVLSVVWYALPALESYGYQGSLTLLAVCFIAGISPDVALNLIERVVRAGFGKLGPRAYAHVPLAKIRGLNLWHQARLAEEGIDSVQNLAMGDIVGLIVNTRLGLMRLLHWIDQSILIVHVGVENLEK</sequence>
<feature type="transmembrane region" description="Helical" evidence="1">
    <location>
        <begin position="144"/>
        <end position="164"/>
    </location>
</feature>
<keyword evidence="1" id="KW-0812">Transmembrane</keyword>
<dbReference type="EMBL" id="BART01026866">
    <property type="protein sequence ID" value="GAH02050.1"/>
    <property type="molecule type" value="Genomic_DNA"/>
</dbReference>
<proteinExistence type="predicted"/>
<evidence type="ECO:0000313" key="2">
    <source>
        <dbReference type="EMBL" id="GAH02050.1"/>
    </source>
</evidence>
<dbReference type="AlphaFoldDB" id="X1D1D5"/>
<feature type="non-terminal residue" evidence="2">
    <location>
        <position position="249"/>
    </location>
</feature>
<feature type="transmembrane region" description="Helical" evidence="1">
    <location>
        <begin position="32"/>
        <end position="50"/>
    </location>
</feature>
<feature type="transmembrane region" description="Helical" evidence="1">
    <location>
        <begin position="107"/>
        <end position="132"/>
    </location>
</feature>
<feature type="transmembrane region" description="Helical" evidence="1">
    <location>
        <begin position="76"/>
        <end position="95"/>
    </location>
</feature>
<comment type="caution">
    <text evidence="2">The sequence shown here is derived from an EMBL/GenBank/DDBJ whole genome shotgun (WGS) entry which is preliminary data.</text>
</comment>